<feature type="region of interest" description="Disordered" evidence="11">
    <location>
        <begin position="461"/>
        <end position="506"/>
    </location>
</feature>
<feature type="compositionally biased region" description="Polar residues" evidence="11">
    <location>
        <begin position="389"/>
        <end position="398"/>
    </location>
</feature>
<dbReference type="GO" id="GO:0045717">
    <property type="term" value="P:negative regulation of fatty acid biosynthetic process"/>
    <property type="evidence" value="ECO:0007669"/>
    <property type="project" value="UniProtKB-ARBA"/>
</dbReference>
<evidence type="ECO:0000256" key="10">
    <source>
        <dbReference type="PROSITE-ProRule" id="PRU10141"/>
    </source>
</evidence>
<dbReference type="InterPro" id="IPR017441">
    <property type="entry name" value="Protein_kinase_ATP_BS"/>
</dbReference>
<dbReference type="CDD" id="cd14014">
    <property type="entry name" value="STKc_PknB_like"/>
    <property type="match status" value="1"/>
</dbReference>
<dbReference type="EMBL" id="JAAGMK010000527">
    <property type="protein sequence ID" value="NEB86091.1"/>
    <property type="molecule type" value="Genomic_DNA"/>
</dbReference>
<dbReference type="PANTHER" id="PTHR43289:SF6">
    <property type="entry name" value="SERINE_THREONINE-PROTEIN KINASE NEKL-3"/>
    <property type="match status" value="1"/>
</dbReference>
<evidence type="ECO:0000256" key="9">
    <source>
        <dbReference type="ARBA" id="ARBA00048679"/>
    </source>
</evidence>
<dbReference type="Gene3D" id="3.30.10.20">
    <property type="match status" value="1"/>
</dbReference>
<evidence type="ECO:0000259" key="12">
    <source>
        <dbReference type="PROSITE" id="PS50011"/>
    </source>
</evidence>
<keyword evidence="6 14" id="KW-0418">Kinase</keyword>
<dbReference type="CDD" id="cd06577">
    <property type="entry name" value="PASTA_pknB"/>
    <property type="match status" value="1"/>
</dbReference>
<dbReference type="GO" id="GO:0005524">
    <property type="term" value="F:ATP binding"/>
    <property type="evidence" value="ECO:0007669"/>
    <property type="project" value="UniProtKB-UniRule"/>
</dbReference>
<evidence type="ECO:0000256" key="6">
    <source>
        <dbReference type="ARBA" id="ARBA00022777"/>
    </source>
</evidence>
<feature type="compositionally biased region" description="Low complexity" evidence="11">
    <location>
        <begin position="349"/>
        <end position="382"/>
    </location>
</feature>
<dbReference type="Gene3D" id="1.10.510.10">
    <property type="entry name" value="Transferase(Phosphotransferase) domain 1"/>
    <property type="match status" value="1"/>
</dbReference>
<comment type="catalytic activity">
    <reaction evidence="9">
        <text>L-seryl-[protein] + ATP = O-phospho-L-seryl-[protein] + ADP + H(+)</text>
        <dbReference type="Rhea" id="RHEA:17989"/>
        <dbReference type="Rhea" id="RHEA-COMP:9863"/>
        <dbReference type="Rhea" id="RHEA-COMP:11604"/>
        <dbReference type="ChEBI" id="CHEBI:15378"/>
        <dbReference type="ChEBI" id="CHEBI:29999"/>
        <dbReference type="ChEBI" id="CHEBI:30616"/>
        <dbReference type="ChEBI" id="CHEBI:83421"/>
        <dbReference type="ChEBI" id="CHEBI:456216"/>
        <dbReference type="EC" id="2.7.11.1"/>
    </reaction>
</comment>
<feature type="domain" description="Protein kinase" evidence="12">
    <location>
        <begin position="17"/>
        <end position="278"/>
    </location>
</feature>
<keyword evidence="2" id="KW-0723">Serine/threonine-protein kinase</keyword>
<dbReference type="PANTHER" id="PTHR43289">
    <property type="entry name" value="MITOGEN-ACTIVATED PROTEIN KINASE KINASE KINASE 20-RELATED"/>
    <property type="match status" value="1"/>
</dbReference>
<keyword evidence="3" id="KW-0808">Transferase</keyword>
<dbReference type="SMART" id="SM00740">
    <property type="entry name" value="PASTA"/>
    <property type="match status" value="1"/>
</dbReference>
<evidence type="ECO:0000256" key="7">
    <source>
        <dbReference type="ARBA" id="ARBA00022840"/>
    </source>
</evidence>
<dbReference type="RefSeq" id="WP_164257908.1">
    <property type="nucleotide sequence ID" value="NZ_JAAGMK010000527.1"/>
</dbReference>
<gene>
    <name evidence="14" type="ORF">G3I43_18210</name>
</gene>
<comment type="caution">
    <text evidence="14">The sequence shown here is derived from an EMBL/GenBank/DDBJ whole genome shotgun (WGS) entry which is preliminary data.</text>
</comment>
<evidence type="ECO:0000256" key="5">
    <source>
        <dbReference type="ARBA" id="ARBA00022741"/>
    </source>
</evidence>
<dbReference type="SUPFAM" id="SSF56112">
    <property type="entry name" value="Protein kinase-like (PK-like)"/>
    <property type="match status" value="1"/>
</dbReference>
<evidence type="ECO:0000256" key="3">
    <source>
        <dbReference type="ARBA" id="ARBA00022679"/>
    </source>
</evidence>
<dbReference type="PROSITE" id="PS51178">
    <property type="entry name" value="PASTA"/>
    <property type="match status" value="1"/>
</dbReference>
<comment type="catalytic activity">
    <reaction evidence="8">
        <text>L-threonyl-[protein] + ATP = O-phospho-L-threonyl-[protein] + ADP + H(+)</text>
        <dbReference type="Rhea" id="RHEA:46608"/>
        <dbReference type="Rhea" id="RHEA-COMP:11060"/>
        <dbReference type="Rhea" id="RHEA-COMP:11605"/>
        <dbReference type="ChEBI" id="CHEBI:15378"/>
        <dbReference type="ChEBI" id="CHEBI:30013"/>
        <dbReference type="ChEBI" id="CHEBI:30616"/>
        <dbReference type="ChEBI" id="CHEBI:61977"/>
        <dbReference type="ChEBI" id="CHEBI:456216"/>
        <dbReference type="EC" id="2.7.11.1"/>
    </reaction>
</comment>
<feature type="binding site" evidence="10">
    <location>
        <position position="46"/>
    </location>
    <ligand>
        <name>ATP</name>
        <dbReference type="ChEBI" id="CHEBI:30616"/>
    </ligand>
</feature>
<dbReference type="PROSITE" id="PS00108">
    <property type="entry name" value="PROTEIN_KINASE_ST"/>
    <property type="match status" value="1"/>
</dbReference>
<dbReference type="InterPro" id="IPR000719">
    <property type="entry name" value="Prot_kinase_dom"/>
</dbReference>
<feature type="domain" description="PASTA" evidence="13">
    <location>
        <begin position="396"/>
        <end position="461"/>
    </location>
</feature>
<keyword evidence="5 10" id="KW-0547">Nucleotide-binding</keyword>
<dbReference type="PROSITE" id="PS00107">
    <property type="entry name" value="PROTEIN_KINASE_ATP"/>
    <property type="match status" value="1"/>
</dbReference>
<evidence type="ECO:0000256" key="1">
    <source>
        <dbReference type="ARBA" id="ARBA00012513"/>
    </source>
</evidence>
<dbReference type="Pfam" id="PF03793">
    <property type="entry name" value="PASTA"/>
    <property type="match status" value="1"/>
</dbReference>
<feature type="region of interest" description="Disordered" evidence="11">
    <location>
        <begin position="344"/>
        <end position="404"/>
    </location>
</feature>
<keyword evidence="7 10" id="KW-0067">ATP-binding</keyword>
<name>A0A6G3ST41_STRAQ</name>
<dbReference type="FunFam" id="3.30.200.20:FF:000035">
    <property type="entry name" value="Serine/threonine protein kinase Stk1"/>
    <property type="match status" value="1"/>
</dbReference>
<evidence type="ECO:0000256" key="2">
    <source>
        <dbReference type="ARBA" id="ARBA00022527"/>
    </source>
</evidence>
<dbReference type="InterPro" id="IPR005543">
    <property type="entry name" value="PASTA_dom"/>
</dbReference>
<dbReference type="AlphaFoldDB" id="A0A6G3ST41"/>
<dbReference type="EC" id="2.7.11.1" evidence="1"/>
<reference evidence="14" key="1">
    <citation type="submission" date="2020-01" db="EMBL/GenBank/DDBJ databases">
        <title>Insect and environment-associated Actinomycetes.</title>
        <authorList>
            <person name="Currrie C."/>
            <person name="Chevrette M."/>
            <person name="Carlson C."/>
            <person name="Stubbendieck R."/>
            <person name="Wendt-Pienkowski E."/>
        </authorList>
    </citation>
    <scope>NUCLEOTIDE SEQUENCE</scope>
    <source>
        <strain evidence="14">SID505</strain>
    </source>
</reference>
<dbReference type="Pfam" id="PF00069">
    <property type="entry name" value="Pkinase"/>
    <property type="match status" value="1"/>
</dbReference>
<evidence type="ECO:0000256" key="11">
    <source>
        <dbReference type="SAM" id="MobiDB-lite"/>
    </source>
</evidence>
<dbReference type="SMART" id="SM00220">
    <property type="entry name" value="S_TKc"/>
    <property type="match status" value="1"/>
</dbReference>
<keyword evidence="4" id="KW-0677">Repeat</keyword>
<dbReference type="Gene3D" id="3.30.200.20">
    <property type="entry name" value="Phosphorylase Kinase, domain 1"/>
    <property type="match status" value="1"/>
</dbReference>
<dbReference type="PROSITE" id="PS50011">
    <property type="entry name" value="PROTEIN_KINASE_DOM"/>
    <property type="match status" value="1"/>
</dbReference>
<evidence type="ECO:0000259" key="13">
    <source>
        <dbReference type="PROSITE" id="PS51178"/>
    </source>
</evidence>
<dbReference type="InterPro" id="IPR008271">
    <property type="entry name" value="Ser/Thr_kinase_AS"/>
</dbReference>
<evidence type="ECO:0000256" key="8">
    <source>
        <dbReference type="ARBA" id="ARBA00047899"/>
    </source>
</evidence>
<protein>
    <recommendedName>
        <fullName evidence="1">non-specific serine/threonine protein kinase</fullName>
        <ecNumber evidence="1">2.7.11.1</ecNumber>
    </recommendedName>
</protein>
<evidence type="ECO:0000313" key="14">
    <source>
        <dbReference type="EMBL" id="NEB86091.1"/>
    </source>
</evidence>
<accession>A0A6G3ST41</accession>
<sequence>MQHPLDDTWTGLIDDRYALRRMIGRGGMGEVWLADDLVLRRAVAVKLLHTQLTLDDVAQSRFQREVRAAASLNHPRVAAVYDAGRLPTGPPRPFLVMEYVSGHTAAERLRSAPPSPREAVDWVAGTLEALTCAHAAGLVHRDVKPANVMITADGLVKVMDFGIAHISDGHDKGVTRTGSAVGTAAYMSPEQAQGRPVDARSDLYSTGCMLYELLTGRQPFTGDNPFAIAYQHMCADPQDPGDLGVQLPPHVQAVLTRAMAKSPDDRFADATAMRDALLAPGSHGFAPPQDTTLLEAPTFPEEPVTTVLRTSKKSRGPQRTTLAALALLSAGAVTAAVLTGAPDATHAIGPGTQTSPSSSATPSTGPEPSTTGPEGTTRPSSGAGPMSPRASTEPTTPTVHVPKNLVGKTLAQARVDLAELNLNIALTPRSSGIGTSTVTATIPSAGTQLSRGDTVLLATRADTETPADATATSSSEGSGRGPRASAPPTTAGTDPVFRQHQPPLHN</sequence>
<proteinExistence type="predicted"/>
<dbReference type="FunFam" id="1.10.510.10:FF:000021">
    <property type="entry name" value="Serine/threonine protein kinase"/>
    <property type="match status" value="1"/>
</dbReference>
<feature type="compositionally biased region" description="Low complexity" evidence="11">
    <location>
        <begin position="461"/>
        <end position="472"/>
    </location>
</feature>
<dbReference type="GO" id="GO:0004674">
    <property type="term" value="F:protein serine/threonine kinase activity"/>
    <property type="evidence" value="ECO:0007669"/>
    <property type="project" value="UniProtKB-KW"/>
</dbReference>
<organism evidence="14">
    <name type="scientific">Streptomyces anulatus</name>
    <name type="common">Streptomyces chrysomallus</name>
    <dbReference type="NCBI Taxonomy" id="1892"/>
    <lineage>
        <taxon>Bacteria</taxon>
        <taxon>Bacillati</taxon>
        <taxon>Actinomycetota</taxon>
        <taxon>Actinomycetes</taxon>
        <taxon>Kitasatosporales</taxon>
        <taxon>Streptomycetaceae</taxon>
        <taxon>Streptomyces</taxon>
    </lineage>
</organism>
<dbReference type="InterPro" id="IPR011009">
    <property type="entry name" value="Kinase-like_dom_sf"/>
</dbReference>
<evidence type="ECO:0000256" key="4">
    <source>
        <dbReference type="ARBA" id="ARBA00022737"/>
    </source>
</evidence>